<dbReference type="InterPro" id="IPR013495">
    <property type="entry name" value="CHP02679"/>
</dbReference>
<accession>A0ABU2KZW7</accession>
<dbReference type="Pfam" id="PF09664">
    <property type="entry name" value="DUF2399"/>
    <property type="match status" value="1"/>
</dbReference>
<reference evidence="5" key="1">
    <citation type="submission" date="2023-07" db="EMBL/GenBank/DDBJ databases">
        <title>30 novel species of actinomycetes from the DSMZ collection.</title>
        <authorList>
            <person name="Nouioui I."/>
        </authorList>
    </citation>
    <scope>NUCLEOTIDE SEQUENCE [LARGE SCALE GENOMIC DNA]</scope>
    <source>
        <strain evidence="5">DSM 45055</strain>
    </source>
</reference>
<feature type="region of interest" description="Disordered" evidence="1">
    <location>
        <begin position="1"/>
        <end position="20"/>
    </location>
</feature>
<protein>
    <submittedName>
        <fullName evidence="4">TIGR02679 family protein</fullName>
    </submittedName>
</protein>
<feature type="domain" description="Conserved hypothetical protein CHP02679 N terminus" evidence="3">
    <location>
        <begin position="49"/>
        <end position="258"/>
    </location>
</feature>
<gene>
    <name evidence="4" type="ORF">RM446_22255</name>
</gene>
<proteinExistence type="predicted"/>
<evidence type="ECO:0000256" key="1">
    <source>
        <dbReference type="SAM" id="MobiDB-lite"/>
    </source>
</evidence>
<name>A0ABU2KZW7_9ACTN</name>
<feature type="domain" description="DUF2399" evidence="2">
    <location>
        <begin position="280"/>
        <end position="430"/>
    </location>
</feature>
<evidence type="ECO:0000259" key="2">
    <source>
        <dbReference type="Pfam" id="PF09664"/>
    </source>
</evidence>
<dbReference type="InterPro" id="IPR024466">
    <property type="entry name" value="CHP02679_N"/>
</dbReference>
<sequence>MRGQGEPDGRASGPGAGVDRERLHRLLGGEDTRWLVDRVRSRIARGRALTGTVTLARATDGQRLAVQRLLGRRPAPGRSLGVRLEAVDAVLRRSEVCPRGLAAAVEELRGPVAVRADAAAAEAREWDRVFAPLEGVCAPRKELADWCGRLRASGLARRLLGEPAGAFPELRRLAAVVGQLPAAGEGLAVFAARVCGDAHALDHGRPLGTLALSAARALAGLDSAANADSGAEGRREAWAAVGLLQDELSATVLATGLPGDTGTATGRALAEMRNAGQPAVLTLRQLVRDPVRPLDGAESVHLCENPAVVAAAADRLGPACPPLVCTRGQPGAAVLVLLRSLCRDGAMLRYHGDFDWGGIRIANALLRRLNWHPWRYSAADYRSAVGAGVSGELSGEPVAADWDAELAPAMSGAGRRVEEEAVLDVLLADLTQRAD</sequence>
<keyword evidence="5" id="KW-1185">Reference proteome</keyword>
<comment type="caution">
    <text evidence="4">The sequence shown here is derived from an EMBL/GenBank/DDBJ whole genome shotgun (WGS) entry which is preliminary data.</text>
</comment>
<organism evidence="4 5">
    <name type="scientific">Streptomonospora wellingtoniae</name>
    <dbReference type="NCBI Taxonomy" id="3075544"/>
    <lineage>
        <taxon>Bacteria</taxon>
        <taxon>Bacillati</taxon>
        <taxon>Actinomycetota</taxon>
        <taxon>Actinomycetes</taxon>
        <taxon>Streptosporangiales</taxon>
        <taxon>Nocardiopsidaceae</taxon>
        <taxon>Streptomonospora</taxon>
    </lineage>
</organism>
<dbReference type="InterPro" id="IPR024465">
    <property type="entry name" value="DUF2399"/>
</dbReference>
<dbReference type="Pfam" id="PF11796">
    <property type="entry name" value="DUF3323"/>
    <property type="match status" value="1"/>
</dbReference>
<dbReference type="RefSeq" id="WP_311547357.1">
    <property type="nucleotide sequence ID" value="NZ_JAVREK010000030.1"/>
</dbReference>
<dbReference type="NCBIfam" id="TIGR02679">
    <property type="entry name" value="TIGR02679 family protein"/>
    <property type="match status" value="1"/>
</dbReference>
<evidence type="ECO:0000313" key="4">
    <source>
        <dbReference type="EMBL" id="MDT0304851.1"/>
    </source>
</evidence>
<evidence type="ECO:0000313" key="5">
    <source>
        <dbReference type="Proteomes" id="UP001183226"/>
    </source>
</evidence>
<evidence type="ECO:0000259" key="3">
    <source>
        <dbReference type="Pfam" id="PF11796"/>
    </source>
</evidence>
<dbReference type="EMBL" id="JAVREK010000030">
    <property type="protein sequence ID" value="MDT0304851.1"/>
    <property type="molecule type" value="Genomic_DNA"/>
</dbReference>
<dbReference type="Proteomes" id="UP001183226">
    <property type="component" value="Unassembled WGS sequence"/>
</dbReference>